<dbReference type="EMBL" id="BOOA01000032">
    <property type="protein sequence ID" value="GIH25778.1"/>
    <property type="molecule type" value="Genomic_DNA"/>
</dbReference>
<evidence type="ECO:0000313" key="2">
    <source>
        <dbReference type="Proteomes" id="UP000640052"/>
    </source>
</evidence>
<dbReference type="AlphaFoldDB" id="A0A919QBU3"/>
<keyword evidence="2" id="KW-1185">Reference proteome</keyword>
<organism evidence="1 2">
    <name type="scientific">Acrocarpospora phusangensis</name>
    <dbReference type="NCBI Taxonomy" id="1070424"/>
    <lineage>
        <taxon>Bacteria</taxon>
        <taxon>Bacillati</taxon>
        <taxon>Actinomycetota</taxon>
        <taxon>Actinomycetes</taxon>
        <taxon>Streptosporangiales</taxon>
        <taxon>Streptosporangiaceae</taxon>
        <taxon>Acrocarpospora</taxon>
    </lineage>
</organism>
<comment type="caution">
    <text evidence="1">The sequence shown here is derived from an EMBL/GenBank/DDBJ whole genome shotgun (WGS) entry which is preliminary data.</text>
</comment>
<protein>
    <recommendedName>
        <fullName evidence="3">DUF4331 domain-containing protein</fullName>
    </recommendedName>
</protein>
<dbReference type="InterPro" id="IPR025566">
    <property type="entry name" value="DUF4331"/>
</dbReference>
<dbReference type="Proteomes" id="UP000640052">
    <property type="component" value="Unassembled WGS sequence"/>
</dbReference>
<accession>A0A919QBU3</accession>
<name>A0A919QBU3_9ACTN</name>
<evidence type="ECO:0008006" key="3">
    <source>
        <dbReference type="Google" id="ProtNLM"/>
    </source>
</evidence>
<dbReference type="RefSeq" id="WP_204042479.1">
    <property type="nucleotide sequence ID" value="NZ_BOOA01000032.1"/>
</dbReference>
<reference evidence="1" key="1">
    <citation type="submission" date="2021-01" db="EMBL/GenBank/DDBJ databases">
        <title>Whole genome shotgun sequence of Acrocarpospora phusangensis NBRC 108782.</title>
        <authorList>
            <person name="Komaki H."/>
            <person name="Tamura T."/>
        </authorList>
    </citation>
    <scope>NUCLEOTIDE SEQUENCE</scope>
    <source>
        <strain evidence="1">NBRC 108782</strain>
    </source>
</reference>
<proteinExistence type="predicted"/>
<dbReference type="Pfam" id="PF14224">
    <property type="entry name" value="DUF4331"/>
    <property type="match status" value="2"/>
</dbReference>
<sequence length="344" mass="37117">MSHHLDSPLARQDPRLDITDLYVFRGERGTVFVTGHSHSFAGQDIPRGLHPDGRYEIKIDGDGDAVEDLTYRFTFDAHDEHGHQAFRLHRLTGTEARDDSAGGELIAEGRTGTVSEVDGGGRVWAGEAGDPFWIEPHVLHAVGRAFHTGTAIDLSDWNPAQAKNPFAGHTIYAIVLEIGDRELLPVAGPGREVGVWALTSLATDDGGLRPVNRAGHPMIHPLFTQFDEDLGDRLNLNAPAEDLALHGKIVADMVAGVVGACGTAEDAGSYAQSVVSRIFPNVLPYTLGTHAVYGFAEWNGRSLTDNAPDVMFSFAANTPVTIGLTKESVTSKPTHTFPYVPMVR</sequence>
<evidence type="ECO:0000313" key="1">
    <source>
        <dbReference type="EMBL" id="GIH25778.1"/>
    </source>
</evidence>
<gene>
    <name evidence="1" type="ORF">Aph01nite_40880</name>
</gene>